<dbReference type="Pfam" id="PF03575">
    <property type="entry name" value="Peptidase_S51"/>
    <property type="match status" value="1"/>
</dbReference>
<comment type="caution">
    <text evidence="11">The sequence shown here is derived from an EMBL/GenBank/DDBJ whole genome shotgun (WGS) entry which is preliminary data.</text>
</comment>
<keyword evidence="12" id="KW-1185">Reference proteome</keyword>
<dbReference type="PANTHER" id="PTHR36175:SF1">
    <property type="entry name" value="CYANOPHYCINASE"/>
    <property type="match status" value="1"/>
</dbReference>
<evidence type="ECO:0000256" key="8">
    <source>
        <dbReference type="ARBA" id="ARBA00022825"/>
    </source>
</evidence>
<accession>A0ABD4SYB5</accession>
<reference evidence="11 12" key="1">
    <citation type="journal article" date="2015" name="Genome Announc.">
        <title>Draft Genome Sequence of Filamentous Marine Cyanobacterium Lyngbya confervoides Strain BDU141951.</title>
        <authorList>
            <person name="Chandrababunaidu M.M."/>
            <person name="Sen D."/>
            <person name="Tripathy S."/>
        </authorList>
    </citation>
    <scope>NUCLEOTIDE SEQUENCE [LARGE SCALE GENOMIC DNA]</scope>
    <source>
        <strain evidence="11 12">BDU141951</strain>
    </source>
</reference>
<evidence type="ECO:0000256" key="4">
    <source>
        <dbReference type="ARBA" id="ARBA00013115"/>
    </source>
</evidence>
<evidence type="ECO:0000256" key="1">
    <source>
        <dbReference type="ARBA" id="ARBA00001092"/>
    </source>
</evidence>
<comment type="catalytic activity">
    <reaction evidence="1 9">
        <text>[L-4-(L-arginin-2-N-yl)aspartate](n) + H2O = [L-4-(L-arginin-2-N-yl)aspartate](n-1) + L-4-(L-arginin-2-N-yl)aspartate</text>
        <dbReference type="Rhea" id="RHEA:12845"/>
        <dbReference type="Rhea" id="RHEA-COMP:13728"/>
        <dbReference type="Rhea" id="RHEA-COMP:13734"/>
        <dbReference type="ChEBI" id="CHEBI:15377"/>
        <dbReference type="ChEBI" id="CHEBI:137986"/>
        <dbReference type="ChEBI" id="CHEBI:137991"/>
        <dbReference type="EC" id="3.4.15.6"/>
    </reaction>
</comment>
<dbReference type="Proteomes" id="UP000031561">
    <property type="component" value="Unassembled WGS sequence"/>
</dbReference>
<dbReference type="InterPro" id="IPR011811">
    <property type="entry name" value="Peptidase_S51_cyanophycinase"/>
</dbReference>
<evidence type="ECO:0000256" key="6">
    <source>
        <dbReference type="ARBA" id="ARBA00022670"/>
    </source>
</evidence>
<dbReference type="InterPro" id="IPR005320">
    <property type="entry name" value="Peptidase_S51"/>
</dbReference>
<evidence type="ECO:0000313" key="11">
    <source>
        <dbReference type="EMBL" id="MCM1981429.1"/>
    </source>
</evidence>
<evidence type="ECO:0000256" key="3">
    <source>
        <dbReference type="ARBA" id="ARBA00006534"/>
    </source>
</evidence>
<dbReference type="GO" id="GO:0004180">
    <property type="term" value="F:carboxypeptidase activity"/>
    <property type="evidence" value="ECO:0007669"/>
    <property type="project" value="UniProtKB-KW"/>
</dbReference>
<comment type="function">
    <text evidence="2 9">Exopeptidase that catalyzes the hydrolytic cleavage of multi-L-arginyl-poly-L-aspartic acid (cyanophycin; a water-insoluble reserve polymer) into aspartate-arginine dipeptides.</text>
</comment>
<feature type="active site" description="Charge relay system" evidence="10">
    <location>
        <position position="201"/>
    </location>
</feature>
<dbReference type="RefSeq" id="WP_166283758.1">
    <property type="nucleotide sequence ID" value="NZ_JTHE03000006.1"/>
</dbReference>
<dbReference type="Gene3D" id="3.40.50.880">
    <property type="match status" value="1"/>
</dbReference>
<dbReference type="PANTHER" id="PTHR36175">
    <property type="entry name" value="CYANOPHYCINASE"/>
    <property type="match status" value="1"/>
</dbReference>
<name>A0ABD4SYB5_9CYAN</name>
<dbReference type="SUPFAM" id="SSF52317">
    <property type="entry name" value="Class I glutamine amidotransferase-like"/>
    <property type="match status" value="1"/>
</dbReference>
<dbReference type="InterPro" id="IPR029062">
    <property type="entry name" value="Class_I_gatase-like"/>
</dbReference>
<dbReference type="AlphaFoldDB" id="A0ABD4SYB5"/>
<keyword evidence="7 9" id="KW-0378">Hydrolase</keyword>
<dbReference type="NCBIfam" id="TIGR02069">
    <property type="entry name" value="cyanophycinase"/>
    <property type="match status" value="1"/>
</dbReference>
<dbReference type="GO" id="GO:0008241">
    <property type="term" value="F:peptidyl-dipeptidase activity"/>
    <property type="evidence" value="ECO:0007669"/>
    <property type="project" value="UniProtKB-EC"/>
</dbReference>
<proteinExistence type="inferred from homology"/>
<protein>
    <recommendedName>
        <fullName evidence="5 9">Cyanophycinase</fullName>
        <ecNumber evidence="4 9">3.4.15.6</ecNumber>
    </recommendedName>
</protein>
<sequence>MAVSKALGQLVIIGGAEDKQGDCDILRAFVRRAGGTQARLVVMTVATSLPEEVGEEYRRIFQRLGVEQIDILDTAERDEAEHPEAMDLIEASTGIFFTGGDQARITEVLKGTQLEQLLHQRYEAGAVIAGTSAGAAMMPDVMILEGEGETHPRFEVVSMSEGMGFLPGVVIDQHFAERGRLGRLLSAVVQQPVVLGFGIDEDTAIAVSGNEIEVLGSGSVTVIDVANLSHDNSSQTLRDEPLALCDVRLHILPAGYRFDLNTRRPLFDADPPTVEPPAAKAPPVLKAVAS</sequence>
<dbReference type="GO" id="GO:0008236">
    <property type="term" value="F:serine-type peptidase activity"/>
    <property type="evidence" value="ECO:0007669"/>
    <property type="project" value="UniProtKB-KW"/>
</dbReference>
<keyword evidence="11" id="KW-0121">Carboxypeptidase</keyword>
<dbReference type="EMBL" id="JTHE03000006">
    <property type="protein sequence ID" value="MCM1981429.1"/>
    <property type="molecule type" value="Genomic_DNA"/>
</dbReference>
<comment type="similarity">
    <text evidence="3 9">Belongs to the peptidase S51 family.</text>
</comment>
<dbReference type="EC" id="3.4.15.6" evidence="4 9"/>
<dbReference type="GO" id="GO:0006508">
    <property type="term" value="P:proteolysis"/>
    <property type="evidence" value="ECO:0007669"/>
    <property type="project" value="UniProtKB-KW"/>
</dbReference>
<evidence type="ECO:0000256" key="10">
    <source>
        <dbReference type="PIRSR" id="PIRSR032067-1"/>
    </source>
</evidence>
<dbReference type="PIRSF" id="PIRSF032067">
    <property type="entry name" value="Cyanophycinase"/>
    <property type="match status" value="1"/>
</dbReference>
<evidence type="ECO:0000313" key="12">
    <source>
        <dbReference type="Proteomes" id="UP000031561"/>
    </source>
</evidence>
<evidence type="ECO:0000256" key="7">
    <source>
        <dbReference type="ARBA" id="ARBA00022801"/>
    </source>
</evidence>
<evidence type="ECO:0000256" key="9">
    <source>
        <dbReference type="PIRNR" id="PIRNR032067"/>
    </source>
</evidence>
<dbReference type="CDD" id="cd03145">
    <property type="entry name" value="GAT1_cyanophycinase"/>
    <property type="match status" value="1"/>
</dbReference>
<keyword evidence="6 9" id="KW-0645">Protease</keyword>
<evidence type="ECO:0000256" key="5">
    <source>
        <dbReference type="ARBA" id="ARBA00015719"/>
    </source>
</evidence>
<keyword evidence="8 9" id="KW-0720">Serine protease</keyword>
<evidence type="ECO:0000256" key="2">
    <source>
        <dbReference type="ARBA" id="ARBA00002039"/>
    </source>
</evidence>
<organism evidence="11 12">
    <name type="scientific">Lyngbya confervoides BDU141951</name>
    <dbReference type="NCBI Taxonomy" id="1574623"/>
    <lineage>
        <taxon>Bacteria</taxon>
        <taxon>Bacillati</taxon>
        <taxon>Cyanobacteriota</taxon>
        <taxon>Cyanophyceae</taxon>
        <taxon>Oscillatoriophycideae</taxon>
        <taxon>Oscillatoriales</taxon>
        <taxon>Microcoleaceae</taxon>
        <taxon>Lyngbya</taxon>
    </lineage>
</organism>
<gene>
    <name evidence="11" type="ORF">QQ91_0001100</name>
</gene>
<feature type="active site" description="Charge relay system" evidence="10">
    <location>
        <position position="174"/>
    </location>
</feature>
<feature type="active site" description="Charge relay system" evidence="10">
    <location>
        <position position="132"/>
    </location>
</feature>